<dbReference type="AlphaFoldDB" id="A0A0W0X1G7"/>
<dbReference type="EMBL" id="LNYP01000028">
    <property type="protein sequence ID" value="KTD38430.1"/>
    <property type="molecule type" value="Genomic_DNA"/>
</dbReference>
<organism evidence="2 3">
    <name type="scientific">Legionella oakridgensis</name>
    <dbReference type="NCBI Taxonomy" id="29423"/>
    <lineage>
        <taxon>Bacteria</taxon>
        <taxon>Pseudomonadati</taxon>
        <taxon>Pseudomonadota</taxon>
        <taxon>Gammaproteobacteria</taxon>
        <taxon>Legionellales</taxon>
        <taxon>Legionellaceae</taxon>
        <taxon>Legionella</taxon>
    </lineage>
</organism>
<dbReference type="Gene3D" id="3.40.50.150">
    <property type="entry name" value="Vaccinia Virus protein VP39"/>
    <property type="match status" value="1"/>
</dbReference>
<accession>A0A0W0X1G7</accession>
<sequence>MEKEAPKVTDKLVHKKKNVEYRTESQIKYDEFYKILIAFKDEEISPEQNEIYSTVLRELTTRRYAKTGNLFDYKFIPRKKDSKEIYAALKQCIDSLPNYPEILKLLRTILTTPIEGIYYELTDVDSAVFARAVDSKLAELDQLAGREKSIHEHKECYILLVKAAFAFNFYIERAKRNHPLPQMLFPSWDKALQDYDDLLKRKNTALLGNKDTVGRMACDFFMMDVRVACPYNSVQYSFQAYTATPLLIGKILTRLNNNNSHQSFFDDLRRSIPNAYRPAYVKDLIAFLESNGIRIEYYFNPTGGWGERLLGAKSTDSLRVYTETDPNPILYEKKIEMLQAYSLRFREVQRIKCPVDGLGLSRYRKKPEQQEENLIWEIGSQIEADGKTFNLFKLPVEDLSESYICQRNTRYDLVFYSPPYYNQERYQDDDDYCLQSHARYAKFEEWRGRFLYSSITRGYNVLREGGIFAIHVAVVKKQGGIDLDLPTYAMDYINGHCSGAVDFGTYPYSDTGQAPSYVHVYKKGAGLYQNPGSHSNMFFRRETLTVQSLLPVTHSAPIEANKWHWKKKLKNRFSFYQPDASSDLMQYDENNEDSEEFQKNKKPKLG</sequence>
<evidence type="ECO:0000313" key="2">
    <source>
        <dbReference type="EMBL" id="KTD38430.1"/>
    </source>
</evidence>
<evidence type="ECO:0000256" key="1">
    <source>
        <dbReference type="SAM" id="MobiDB-lite"/>
    </source>
</evidence>
<name>A0A0W0X1G7_9GAMM</name>
<evidence type="ECO:0000313" key="3">
    <source>
        <dbReference type="Proteomes" id="UP000054858"/>
    </source>
</evidence>
<comment type="caution">
    <text evidence="2">The sequence shown here is derived from an EMBL/GenBank/DDBJ whole genome shotgun (WGS) entry which is preliminary data.</text>
</comment>
<dbReference type="Proteomes" id="UP000054858">
    <property type="component" value="Unassembled WGS sequence"/>
</dbReference>
<proteinExistence type="predicted"/>
<gene>
    <name evidence="2" type="ORF">Loak_1375</name>
</gene>
<dbReference type="PATRIC" id="fig|29423.5.peg.1437"/>
<dbReference type="SUPFAM" id="SSF53335">
    <property type="entry name" value="S-adenosyl-L-methionine-dependent methyltransferases"/>
    <property type="match status" value="1"/>
</dbReference>
<protein>
    <submittedName>
        <fullName evidence="2">Uncharacterized protein</fullName>
    </submittedName>
</protein>
<dbReference type="InterPro" id="IPR029063">
    <property type="entry name" value="SAM-dependent_MTases_sf"/>
</dbReference>
<reference evidence="2 3" key="1">
    <citation type="submission" date="2015-11" db="EMBL/GenBank/DDBJ databases">
        <title>Genomic analysis of 38 Legionella species identifies large and diverse effector repertoires.</title>
        <authorList>
            <person name="Burstein D."/>
            <person name="Amaro F."/>
            <person name="Zusman T."/>
            <person name="Lifshitz Z."/>
            <person name="Cohen O."/>
            <person name="Gilbert J.A."/>
            <person name="Pupko T."/>
            <person name="Shuman H.A."/>
            <person name="Segal G."/>
        </authorList>
    </citation>
    <scope>NUCLEOTIDE SEQUENCE [LARGE SCALE GENOMIC DNA]</scope>
    <source>
        <strain evidence="2 3">Oak Ridge-10</strain>
    </source>
</reference>
<dbReference type="RefSeq" id="WP_064101350.1">
    <property type="nucleotide sequence ID" value="NZ_LCUA01000014.1"/>
</dbReference>
<feature type="region of interest" description="Disordered" evidence="1">
    <location>
        <begin position="584"/>
        <end position="606"/>
    </location>
</feature>